<name>A0A0T8SD61_STREE</name>
<gene>
    <name evidence="1" type="ORF">ERS021218_00662</name>
</gene>
<sequence>MLSKEDYIEEIGLIEKQNYVEAELYPIIADIIKPTLKDSLSKRYVFGRRKSNMGQIYYGLSNFPDIVILDKTYENKSRKSIKIKEWKKLRGCVEVKNLNHRLITEEEIKSTLSNSFEHLTREMGQLIGDILWYKKVIYTNGIQWRFLSLDDNNEMNHKILKVVNNRIKLEDGKNTFDWWNQIKDLSFNYTDICLSKDCRQEWNEFVKRVKEIEW</sequence>
<protein>
    <submittedName>
        <fullName evidence="1">Uncharacterized protein</fullName>
    </submittedName>
</protein>
<organism evidence="1 2">
    <name type="scientific">Streptococcus pneumoniae</name>
    <dbReference type="NCBI Taxonomy" id="1313"/>
    <lineage>
        <taxon>Bacteria</taxon>
        <taxon>Bacillati</taxon>
        <taxon>Bacillota</taxon>
        <taxon>Bacilli</taxon>
        <taxon>Lactobacillales</taxon>
        <taxon>Streptococcaceae</taxon>
        <taxon>Streptococcus</taxon>
    </lineage>
</organism>
<dbReference type="AlphaFoldDB" id="A0A0T8SD61"/>
<dbReference type="EMBL" id="CRVC01000005">
    <property type="protein sequence ID" value="COR43908.1"/>
    <property type="molecule type" value="Genomic_DNA"/>
</dbReference>
<accession>A0A0T8SD61</accession>
<evidence type="ECO:0000313" key="2">
    <source>
        <dbReference type="Proteomes" id="UP000046095"/>
    </source>
</evidence>
<dbReference type="Proteomes" id="UP000046095">
    <property type="component" value="Unassembled WGS sequence"/>
</dbReference>
<proteinExistence type="predicted"/>
<reference evidence="1 2" key="1">
    <citation type="submission" date="2015-03" db="EMBL/GenBank/DDBJ databases">
        <authorList>
            <person name="Murphy D."/>
        </authorList>
    </citation>
    <scope>NUCLEOTIDE SEQUENCE [LARGE SCALE GENOMIC DNA]</scope>
    <source>
        <strain evidence="1 2">SMRU1708</strain>
    </source>
</reference>
<dbReference type="PATRIC" id="fig|1313.5272.peg.261"/>
<dbReference type="RefSeq" id="WP_016397630.1">
    <property type="nucleotide sequence ID" value="NZ_CMVG01000004.1"/>
</dbReference>
<evidence type="ECO:0000313" key="1">
    <source>
        <dbReference type="EMBL" id="COR43908.1"/>
    </source>
</evidence>